<evidence type="ECO:0000259" key="15">
    <source>
        <dbReference type="PROSITE" id="PS50857"/>
    </source>
</evidence>
<keyword evidence="8 13" id="KW-0249">Electron transport</keyword>
<keyword evidence="5 13" id="KW-0812">Transmembrane</keyword>
<dbReference type="PANTHER" id="PTHR22888">
    <property type="entry name" value="CYTOCHROME C OXIDASE, SUBUNIT II"/>
    <property type="match status" value="1"/>
</dbReference>
<feature type="domain" description="Cytochrome oxidase subunit II copper A binding" evidence="15">
    <location>
        <begin position="110"/>
        <end position="248"/>
    </location>
</feature>
<dbReference type="GO" id="GO:0005507">
    <property type="term" value="F:copper ion binding"/>
    <property type="evidence" value="ECO:0007669"/>
    <property type="project" value="InterPro"/>
</dbReference>
<evidence type="ECO:0000256" key="4">
    <source>
        <dbReference type="ARBA" id="ARBA00022660"/>
    </source>
</evidence>
<evidence type="ECO:0000256" key="1">
    <source>
        <dbReference type="ARBA" id="ARBA00004141"/>
    </source>
</evidence>
<dbReference type="FunFam" id="2.60.40.420:FF:000001">
    <property type="entry name" value="Cytochrome c oxidase subunit 2"/>
    <property type="match status" value="1"/>
</dbReference>
<dbReference type="AlphaFoldDB" id="A0A0B5H7W3"/>
<feature type="transmembrane region" description="Helical" evidence="14">
    <location>
        <begin position="37"/>
        <end position="60"/>
    </location>
</feature>
<evidence type="ECO:0000259" key="16">
    <source>
        <dbReference type="PROSITE" id="PS50999"/>
    </source>
</evidence>
<dbReference type="PANTHER" id="PTHR22888:SF9">
    <property type="entry name" value="CYTOCHROME C OXIDASE SUBUNIT 2"/>
    <property type="match status" value="1"/>
</dbReference>
<evidence type="ECO:0000256" key="5">
    <source>
        <dbReference type="ARBA" id="ARBA00022692"/>
    </source>
</evidence>
<dbReference type="RefSeq" id="YP_009121405.1">
    <property type="nucleotide sequence ID" value="NC_026452.1"/>
</dbReference>
<sequence>MKFLLNIFNDAPLPYQTGFQDSATPGMEGIVDLHHTLLMYLTVIFVFVCWMLYRTIWCFGIKKEEYKQYKTNTTHGGVLEIIWTVIPAFILAAIAIPSFGLLYMLEEVVDPAITVKVIGHQWYWSYEYSDYVTDKEDSINYDSYMVQEEDLEEGQLRLLEVDNSVVLPINTSVRFLISSADVLHCFAVPSLGLKLDAVPGRLNQVGTFIKREGVFYGQCSEICGVNHGFMPIKVEAVKLDDYISWIAEQIEVEDE</sequence>
<evidence type="ECO:0000256" key="3">
    <source>
        <dbReference type="ARBA" id="ARBA00022448"/>
    </source>
</evidence>
<feature type="domain" description="Cytochrome oxidase subunit II transmembrane region profile" evidence="16">
    <location>
        <begin position="11"/>
        <end position="109"/>
    </location>
</feature>
<keyword evidence="9 14" id="KW-1133">Transmembrane helix</keyword>
<evidence type="ECO:0000256" key="14">
    <source>
        <dbReference type="SAM" id="Phobius"/>
    </source>
</evidence>
<evidence type="ECO:0000256" key="9">
    <source>
        <dbReference type="ARBA" id="ARBA00022989"/>
    </source>
</evidence>
<evidence type="ECO:0000256" key="6">
    <source>
        <dbReference type="ARBA" id="ARBA00022723"/>
    </source>
</evidence>
<dbReference type="SUPFAM" id="SSF49503">
    <property type="entry name" value="Cupredoxins"/>
    <property type="match status" value="1"/>
</dbReference>
<dbReference type="PROSITE" id="PS50857">
    <property type="entry name" value="COX2_CUA"/>
    <property type="match status" value="1"/>
</dbReference>
<keyword evidence="4 13" id="KW-0679">Respiratory chain</keyword>
<dbReference type="Pfam" id="PF00116">
    <property type="entry name" value="COX2"/>
    <property type="match status" value="1"/>
</dbReference>
<geneLocation type="mitochondrion" evidence="17"/>
<comment type="similarity">
    <text evidence="2 13">Belongs to the cytochrome c oxidase subunit 2 family.</text>
</comment>
<dbReference type="InterPro" id="IPR001505">
    <property type="entry name" value="Copper_CuA"/>
</dbReference>
<evidence type="ECO:0000256" key="13">
    <source>
        <dbReference type="RuleBase" id="RU000457"/>
    </source>
</evidence>
<keyword evidence="7" id="KW-1278">Translocase</keyword>
<keyword evidence="13 17" id="KW-0496">Mitochondrion</keyword>
<evidence type="ECO:0000313" key="17">
    <source>
        <dbReference type="EMBL" id="AJF36630.1"/>
    </source>
</evidence>
<keyword evidence="10 13" id="KW-0186">Copper</keyword>
<evidence type="ECO:0000256" key="11">
    <source>
        <dbReference type="ARBA" id="ARBA00023136"/>
    </source>
</evidence>
<dbReference type="InterPro" id="IPR014222">
    <property type="entry name" value="Cyt_c_oxidase_su2"/>
</dbReference>
<dbReference type="CDD" id="cd13912">
    <property type="entry name" value="CcO_II_C"/>
    <property type="match status" value="1"/>
</dbReference>
<reference evidence="17" key="1">
    <citation type="journal article" date="2014" name="Nucleic Acids Res.">
        <title>Widespread occurrence of organelle genome-encoded 5S rRNAs including permuted molecules.</title>
        <authorList>
            <person name="Valach M."/>
            <person name="Burger G."/>
            <person name="Gray M.W."/>
            <person name="Lang B.F."/>
        </authorList>
    </citation>
    <scope>NUCLEOTIDE SEQUENCE</scope>
    <source>
        <strain evidence="17">ATCC 50062</strain>
    </source>
</reference>
<feature type="transmembrane region" description="Helical" evidence="14">
    <location>
        <begin position="81"/>
        <end position="105"/>
    </location>
</feature>
<dbReference type="InterPro" id="IPR008972">
    <property type="entry name" value="Cupredoxin"/>
</dbReference>
<keyword evidence="3 13" id="KW-0813">Transport</keyword>
<dbReference type="InterPro" id="IPR036257">
    <property type="entry name" value="Cyt_c_oxidase_su2_TM_sf"/>
</dbReference>
<dbReference type="GO" id="GO:0005743">
    <property type="term" value="C:mitochondrial inner membrane"/>
    <property type="evidence" value="ECO:0007669"/>
    <property type="project" value="UniProtKB-SubCell"/>
</dbReference>
<keyword evidence="17" id="KW-0560">Oxidoreductase</keyword>
<comment type="cofactor">
    <cofactor evidence="13">
        <name>Cu cation</name>
        <dbReference type="ChEBI" id="CHEBI:23378"/>
    </cofactor>
    <text evidence="13">Binds a copper A center.</text>
</comment>
<evidence type="ECO:0000256" key="8">
    <source>
        <dbReference type="ARBA" id="ARBA00022982"/>
    </source>
</evidence>
<dbReference type="InterPro" id="IPR045187">
    <property type="entry name" value="CcO_II"/>
</dbReference>
<dbReference type="Gene3D" id="1.10.287.90">
    <property type="match status" value="1"/>
</dbReference>
<evidence type="ECO:0000256" key="7">
    <source>
        <dbReference type="ARBA" id="ARBA00022967"/>
    </source>
</evidence>
<name>A0A0B5H7W3_THETB</name>
<dbReference type="SUPFAM" id="SSF81464">
    <property type="entry name" value="Cytochrome c oxidase subunit II-like, transmembrane region"/>
    <property type="match status" value="1"/>
</dbReference>
<dbReference type="InterPro" id="IPR002429">
    <property type="entry name" value="CcO_II-like_C"/>
</dbReference>
<evidence type="ECO:0000256" key="10">
    <source>
        <dbReference type="ARBA" id="ARBA00023008"/>
    </source>
</evidence>
<comment type="subcellular location">
    <subcellularLocation>
        <location evidence="1">Membrane</location>
        <topology evidence="1">Multi-pass membrane protein</topology>
    </subcellularLocation>
    <subcellularLocation>
        <location evidence="13">Mitochondrion inner membrane</location>
        <topology evidence="13">Multi-pass membrane protein</topology>
    </subcellularLocation>
</comment>
<dbReference type="NCBIfam" id="TIGR02866">
    <property type="entry name" value="CoxB"/>
    <property type="match status" value="1"/>
</dbReference>
<organism evidence="17">
    <name type="scientific">Thecamonas trahens</name>
    <name type="common">Flagellate</name>
    <name type="synonym">Amastigomonas trahens</name>
    <dbReference type="NCBI Taxonomy" id="529818"/>
    <lineage>
        <taxon>Eukaryota</taxon>
        <taxon>Apusozoa</taxon>
        <taxon>Apusomonadida</taxon>
        <taxon>Apusomonadidae</taxon>
        <taxon>Thecamonas</taxon>
    </lineage>
</organism>
<dbReference type="GeneID" id="23454345"/>
<dbReference type="Pfam" id="PF02790">
    <property type="entry name" value="COX2_TM"/>
    <property type="match status" value="1"/>
</dbReference>
<evidence type="ECO:0000256" key="12">
    <source>
        <dbReference type="ARBA" id="ARBA00049512"/>
    </source>
</evidence>
<dbReference type="InterPro" id="IPR011759">
    <property type="entry name" value="Cyt_c_oxidase_su2_TM_dom"/>
</dbReference>
<gene>
    <name evidence="17" type="primary">cox2</name>
</gene>
<proteinExistence type="inferred from homology"/>
<keyword evidence="13" id="KW-0999">Mitochondrion inner membrane</keyword>
<comment type="catalytic activity">
    <reaction evidence="12">
        <text>4 Fe(II)-[cytochrome c] + O2 + 8 H(+)(in) = 4 Fe(III)-[cytochrome c] + 2 H2O + 4 H(+)(out)</text>
        <dbReference type="Rhea" id="RHEA:11436"/>
        <dbReference type="Rhea" id="RHEA-COMP:10350"/>
        <dbReference type="Rhea" id="RHEA-COMP:14399"/>
        <dbReference type="ChEBI" id="CHEBI:15377"/>
        <dbReference type="ChEBI" id="CHEBI:15378"/>
        <dbReference type="ChEBI" id="CHEBI:15379"/>
        <dbReference type="ChEBI" id="CHEBI:29033"/>
        <dbReference type="ChEBI" id="CHEBI:29034"/>
        <dbReference type="EC" id="7.1.1.9"/>
    </reaction>
    <physiologicalReaction direction="left-to-right" evidence="12">
        <dbReference type="Rhea" id="RHEA:11437"/>
    </physiologicalReaction>
</comment>
<dbReference type="Gene3D" id="2.60.40.420">
    <property type="entry name" value="Cupredoxins - blue copper proteins"/>
    <property type="match status" value="1"/>
</dbReference>
<dbReference type="PROSITE" id="PS00078">
    <property type="entry name" value="COX2"/>
    <property type="match status" value="1"/>
</dbReference>
<keyword evidence="11 13" id="KW-0472">Membrane</keyword>
<comment type="function">
    <text evidence="13">Component of the cytochrome c oxidase, the last enzyme in the mitochondrial electron transport chain which drives oxidative phosphorylation. The respiratory chain contains 3 multisubunit complexes succinate dehydrogenase (complex II, CII), ubiquinol-cytochrome c oxidoreductase (cytochrome b-c1 complex, complex III, CIII) and cytochrome c oxidase (complex IV, CIV), that cooperate to transfer electrons derived from NADH and succinate to molecular oxygen, creating an electrochemical gradient over the inner membrane that drives transmembrane transport and the ATP synthase. Cytochrome c oxidase is the component of the respiratory chain that catalyzes the reduction of oxygen to water. Electrons originating from reduced cytochrome c in the intermembrane space (IMS) are transferred via the dinuclear copper A center (CU(A)) of subunit 2 and heme A of subunit 1 to the active site in subunit 1, a binuclear center (BNC) formed by heme A3 and copper B (CU(B)). The BNC reduces molecular oxygen to 2 water molecules using 4 electrons from cytochrome c in the IMS and 4 protons from the mitochondrial matrix.</text>
</comment>
<protein>
    <recommendedName>
        <fullName evidence="13">Cytochrome c oxidase subunit 2</fullName>
    </recommendedName>
</protein>
<dbReference type="GO" id="GO:0004129">
    <property type="term" value="F:cytochrome-c oxidase activity"/>
    <property type="evidence" value="ECO:0007669"/>
    <property type="project" value="UniProtKB-EC"/>
</dbReference>
<evidence type="ECO:0000256" key="2">
    <source>
        <dbReference type="ARBA" id="ARBA00007866"/>
    </source>
</evidence>
<keyword evidence="6 13" id="KW-0479">Metal-binding</keyword>
<dbReference type="EMBL" id="KP165389">
    <property type="protein sequence ID" value="AJF36630.1"/>
    <property type="molecule type" value="Genomic_DNA"/>
</dbReference>
<dbReference type="PRINTS" id="PR01166">
    <property type="entry name" value="CYCOXIDASEII"/>
</dbReference>
<dbReference type="GO" id="GO:0016491">
    <property type="term" value="F:oxidoreductase activity"/>
    <property type="evidence" value="ECO:0007669"/>
    <property type="project" value="UniProtKB-KW"/>
</dbReference>
<dbReference type="InterPro" id="IPR034210">
    <property type="entry name" value="CcO_II_C"/>
</dbReference>
<dbReference type="GO" id="GO:0042773">
    <property type="term" value="P:ATP synthesis coupled electron transport"/>
    <property type="evidence" value="ECO:0007669"/>
    <property type="project" value="TreeGrafter"/>
</dbReference>
<accession>A0A0B5H7W3</accession>
<dbReference type="PROSITE" id="PS50999">
    <property type="entry name" value="COX2_TM"/>
    <property type="match status" value="1"/>
</dbReference>